<evidence type="ECO:0000256" key="7">
    <source>
        <dbReference type="ARBA" id="ARBA00022777"/>
    </source>
</evidence>
<dbReference type="PANTHER" id="PTHR42878:SF7">
    <property type="entry name" value="SENSOR HISTIDINE KINASE GLRK"/>
    <property type="match status" value="1"/>
</dbReference>
<reference evidence="13 14" key="1">
    <citation type="submission" date="2016-04" db="EMBL/GenBank/DDBJ databases">
        <title>Peptidophaga gingivicola gen. nov., sp. nov., isolated from human subgingival plaque.</title>
        <authorList>
            <person name="Beall C.J."/>
            <person name="Mokrzan E.M."/>
            <person name="Griffen A.L."/>
            <person name="Leys E.J."/>
        </authorList>
    </citation>
    <scope>NUCLEOTIDE SEQUENCE [LARGE SCALE GENOMIC DNA]</scope>
    <source>
        <strain evidence="13 14">BA112</strain>
    </source>
</reference>
<dbReference type="Proteomes" id="UP000078368">
    <property type="component" value="Unassembled WGS sequence"/>
</dbReference>
<dbReference type="InterPro" id="IPR036890">
    <property type="entry name" value="HATPase_C_sf"/>
</dbReference>
<evidence type="ECO:0000256" key="4">
    <source>
        <dbReference type="ARBA" id="ARBA00022553"/>
    </source>
</evidence>
<proteinExistence type="predicted"/>
<sequence length="305" mass="32760">MKRVRLRRLLFVFLPAVVCLAAAAAWRFSGESRYLLVKFPLPTLLASAGVFLSLCAWIAFAWRNGRRREYANGLKAGQEELRQSHRHFLRRLDHELKNPLTALRAAAASHDADDPSWSIVTAQSLRMSRLLTDLRKLSELGTSPIDIEEVDLEETARDAVDAVAQELAARGESRSFSLSFPEAPWPLSHVAGDADLLYSAVYNLVSNAAKYSGAESLIEIRGSEGQGTVTVEVADTGIGIPAEDVGAVWDELSRASNSGGHPGNGLGLALVATIVARHGGTAHMSSRLGVGTSVSVTLPSAHSRA</sequence>
<dbReference type="InterPro" id="IPR005467">
    <property type="entry name" value="His_kinase_dom"/>
</dbReference>
<dbReference type="SMART" id="SM00387">
    <property type="entry name" value="HATPase_c"/>
    <property type="match status" value="1"/>
</dbReference>
<dbReference type="InterPro" id="IPR003594">
    <property type="entry name" value="HATPase_dom"/>
</dbReference>
<evidence type="ECO:0000256" key="3">
    <source>
        <dbReference type="ARBA" id="ARBA00012438"/>
    </source>
</evidence>
<dbReference type="STRING" id="1823756.A4H34_06785"/>
<evidence type="ECO:0000256" key="5">
    <source>
        <dbReference type="ARBA" id="ARBA00022679"/>
    </source>
</evidence>
<accession>A0A179B621</accession>
<dbReference type="OrthoDB" id="3272969at2"/>
<dbReference type="AlphaFoldDB" id="A0A179B621"/>
<evidence type="ECO:0000313" key="14">
    <source>
        <dbReference type="Proteomes" id="UP000078368"/>
    </source>
</evidence>
<evidence type="ECO:0000256" key="8">
    <source>
        <dbReference type="ARBA" id="ARBA00022840"/>
    </source>
</evidence>
<dbReference type="Pfam" id="PF02518">
    <property type="entry name" value="HATPase_c"/>
    <property type="match status" value="1"/>
</dbReference>
<keyword evidence="11" id="KW-1133">Transmembrane helix</keyword>
<dbReference type="PROSITE" id="PS50109">
    <property type="entry name" value="HIS_KIN"/>
    <property type="match status" value="1"/>
</dbReference>
<name>A0A179B621_9ACTO</name>
<dbReference type="PANTHER" id="PTHR42878">
    <property type="entry name" value="TWO-COMPONENT HISTIDINE KINASE"/>
    <property type="match status" value="1"/>
</dbReference>
<keyword evidence="9" id="KW-0902">Two-component regulatory system</keyword>
<feature type="domain" description="Histidine kinase" evidence="12">
    <location>
        <begin position="91"/>
        <end position="302"/>
    </location>
</feature>
<organism evidence="13 14">
    <name type="scientific">Peptidiphaga gingivicola</name>
    <dbReference type="NCBI Taxonomy" id="2741497"/>
    <lineage>
        <taxon>Bacteria</taxon>
        <taxon>Bacillati</taxon>
        <taxon>Actinomycetota</taxon>
        <taxon>Actinomycetes</taxon>
        <taxon>Actinomycetales</taxon>
        <taxon>Actinomycetaceae</taxon>
        <taxon>Peptidiphaga</taxon>
    </lineage>
</organism>
<evidence type="ECO:0000256" key="1">
    <source>
        <dbReference type="ARBA" id="ARBA00000085"/>
    </source>
</evidence>
<protein>
    <recommendedName>
        <fullName evidence="10">Sensor-like histidine kinase SenX3</fullName>
        <ecNumber evidence="3">2.7.13.3</ecNumber>
    </recommendedName>
</protein>
<dbReference type="EC" id="2.7.13.3" evidence="3"/>
<dbReference type="InterPro" id="IPR050351">
    <property type="entry name" value="BphY/WalK/GraS-like"/>
</dbReference>
<gene>
    <name evidence="13" type="ORF">A4H34_06785</name>
</gene>
<evidence type="ECO:0000256" key="9">
    <source>
        <dbReference type="ARBA" id="ARBA00023012"/>
    </source>
</evidence>
<dbReference type="GO" id="GO:0030295">
    <property type="term" value="F:protein kinase activator activity"/>
    <property type="evidence" value="ECO:0007669"/>
    <property type="project" value="TreeGrafter"/>
</dbReference>
<comment type="caution">
    <text evidence="13">The sequence shown here is derived from an EMBL/GenBank/DDBJ whole genome shotgun (WGS) entry which is preliminary data.</text>
</comment>
<keyword evidence="4" id="KW-0597">Phosphoprotein</keyword>
<dbReference type="Pfam" id="PF00512">
    <property type="entry name" value="HisKA"/>
    <property type="match status" value="1"/>
</dbReference>
<dbReference type="Gene3D" id="3.30.565.10">
    <property type="entry name" value="Histidine kinase-like ATPase, C-terminal domain"/>
    <property type="match status" value="1"/>
</dbReference>
<keyword evidence="11" id="KW-0472">Membrane</keyword>
<keyword evidence="7" id="KW-0418">Kinase</keyword>
<dbReference type="GO" id="GO:0007234">
    <property type="term" value="P:osmosensory signaling via phosphorelay pathway"/>
    <property type="evidence" value="ECO:0007669"/>
    <property type="project" value="TreeGrafter"/>
</dbReference>
<dbReference type="InterPro" id="IPR004358">
    <property type="entry name" value="Sig_transdc_His_kin-like_C"/>
</dbReference>
<dbReference type="InterPro" id="IPR036097">
    <property type="entry name" value="HisK_dim/P_sf"/>
</dbReference>
<keyword evidence="14" id="KW-1185">Reference proteome</keyword>
<evidence type="ECO:0000259" key="12">
    <source>
        <dbReference type="PROSITE" id="PS50109"/>
    </source>
</evidence>
<dbReference type="CDD" id="cd00075">
    <property type="entry name" value="HATPase"/>
    <property type="match status" value="1"/>
</dbReference>
<dbReference type="PRINTS" id="PR00344">
    <property type="entry name" value="BCTRLSENSOR"/>
</dbReference>
<dbReference type="GO" id="GO:0000155">
    <property type="term" value="F:phosphorelay sensor kinase activity"/>
    <property type="evidence" value="ECO:0007669"/>
    <property type="project" value="InterPro"/>
</dbReference>
<evidence type="ECO:0000256" key="11">
    <source>
        <dbReference type="SAM" id="Phobius"/>
    </source>
</evidence>
<feature type="transmembrane region" description="Helical" evidence="11">
    <location>
        <begin position="41"/>
        <end position="62"/>
    </location>
</feature>
<dbReference type="GO" id="GO:0005524">
    <property type="term" value="F:ATP binding"/>
    <property type="evidence" value="ECO:0007669"/>
    <property type="project" value="UniProtKB-KW"/>
</dbReference>
<dbReference type="RefSeq" id="WP_064231470.1">
    <property type="nucleotide sequence ID" value="NZ_LVZK01000001.1"/>
</dbReference>
<evidence type="ECO:0000256" key="6">
    <source>
        <dbReference type="ARBA" id="ARBA00022741"/>
    </source>
</evidence>
<keyword evidence="5" id="KW-0808">Transferase</keyword>
<dbReference type="EMBL" id="LVZK01000001">
    <property type="protein sequence ID" value="OAP86809.1"/>
    <property type="molecule type" value="Genomic_DNA"/>
</dbReference>
<dbReference type="SMART" id="SM00388">
    <property type="entry name" value="HisKA"/>
    <property type="match status" value="1"/>
</dbReference>
<dbReference type="SUPFAM" id="SSF55874">
    <property type="entry name" value="ATPase domain of HSP90 chaperone/DNA topoisomerase II/histidine kinase"/>
    <property type="match status" value="1"/>
</dbReference>
<dbReference type="Gene3D" id="1.10.287.130">
    <property type="match status" value="1"/>
</dbReference>
<keyword evidence="11" id="KW-0812">Transmembrane</keyword>
<comment type="catalytic activity">
    <reaction evidence="1">
        <text>ATP + protein L-histidine = ADP + protein N-phospho-L-histidine.</text>
        <dbReference type="EC" id="2.7.13.3"/>
    </reaction>
</comment>
<keyword evidence="8" id="KW-0067">ATP-binding</keyword>
<evidence type="ECO:0000256" key="2">
    <source>
        <dbReference type="ARBA" id="ARBA00004236"/>
    </source>
</evidence>
<comment type="subcellular location">
    <subcellularLocation>
        <location evidence="2">Cell membrane</location>
    </subcellularLocation>
</comment>
<keyword evidence="6" id="KW-0547">Nucleotide-binding</keyword>
<dbReference type="SUPFAM" id="SSF47384">
    <property type="entry name" value="Homodimeric domain of signal transducing histidine kinase"/>
    <property type="match status" value="1"/>
</dbReference>
<dbReference type="InterPro" id="IPR003661">
    <property type="entry name" value="HisK_dim/P_dom"/>
</dbReference>
<dbReference type="GO" id="GO:0005886">
    <property type="term" value="C:plasma membrane"/>
    <property type="evidence" value="ECO:0007669"/>
    <property type="project" value="UniProtKB-SubCell"/>
</dbReference>
<dbReference type="CDD" id="cd00082">
    <property type="entry name" value="HisKA"/>
    <property type="match status" value="1"/>
</dbReference>
<dbReference type="GO" id="GO:0000156">
    <property type="term" value="F:phosphorelay response regulator activity"/>
    <property type="evidence" value="ECO:0007669"/>
    <property type="project" value="TreeGrafter"/>
</dbReference>
<evidence type="ECO:0000313" key="13">
    <source>
        <dbReference type="EMBL" id="OAP86809.1"/>
    </source>
</evidence>
<evidence type="ECO:0000256" key="10">
    <source>
        <dbReference type="ARBA" id="ARBA00039401"/>
    </source>
</evidence>